<dbReference type="STRING" id="33528.ENSGAFP00000019902"/>
<protein>
    <submittedName>
        <fullName evidence="2">Uncharacterized protein</fullName>
    </submittedName>
</protein>
<dbReference type="EMBL" id="NHOQ01002459">
    <property type="protein sequence ID" value="PWA16833.1"/>
    <property type="molecule type" value="Genomic_DNA"/>
</dbReference>
<sequence length="265" mass="29815">MENIFIGAGGGGLWNSPRHPRYNKEAEELRISSASEKSTASKSAYRGEPRRTLRRNAEACRAGRSYEREMFQPVPFRDMEDEKKKLQNFMATGRYEDPAMLIKRVECHKPEESQKPDPIEEVLNEIEERKQFIEDMEALGQNEHSFVVKSEISQMICIGLGVVVGRGGLAPVLRLVCGVAGAELALGGNADGEERWEEWFRRSAEDEEDGLSPGDEMDGSETLLLKLCSWSLLPPSGSWEELWSEEEDKLSMLRAGEGEQEEGCE</sequence>
<dbReference type="Pfam" id="PF05250">
    <property type="entry name" value="UPF0193"/>
    <property type="match status" value="1"/>
</dbReference>
<feature type="region of interest" description="Disordered" evidence="1">
    <location>
        <begin position="25"/>
        <end position="52"/>
    </location>
</feature>
<evidence type="ECO:0000313" key="2">
    <source>
        <dbReference type="EMBL" id="PWA16833.1"/>
    </source>
</evidence>
<name>A0A315UZU2_GAMAF</name>
<dbReference type="PANTHER" id="PTHR28348">
    <property type="entry name" value="UPF0193 PROTEIN EVG1"/>
    <property type="match status" value="1"/>
</dbReference>
<dbReference type="AlphaFoldDB" id="A0A315UZU2"/>
<comment type="caution">
    <text evidence="2">The sequence shown here is derived from an EMBL/GenBank/DDBJ whole genome shotgun (WGS) entry which is preliminary data.</text>
</comment>
<evidence type="ECO:0000313" key="3">
    <source>
        <dbReference type="Proteomes" id="UP000250572"/>
    </source>
</evidence>
<dbReference type="PANTHER" id="PTHR28348:SF1">
    <property type="entry name" value="UPF0193 PROTEIN EVG1"/>
    <property type="match status" value="1"/>
</dbReference>
<accession>A0A315UZU2</accession>
<dbReference type="Proteomes" id="UP000250572">
    <property type="component" value="Unassembled WGS sequence"/>
</dbReference>
<organism evidence="2 3">
    <name type="scientific">Gambusia affinis</name>
    <name type="common">Western mosquitofish</name>
    <name type="synonym">Heterandria affinis</name>
    <dbReference type="NCBI Taxonomy" id="33528"/>
    <lineage>
        <taxon>Eukaryota</taxon>
        <taxon>Metazoa</taxon>
        <taxon>Chordata</taxon>
        <taxon>Craniata</taxon>
        <taxon>Vertebrata</taxon>
        <taxon>Euteleostomi</taxon>
        <taxon>Actinopterygii</taxon>
        <taxon>Neopterygii</taxon>
        <taxon>Teleostei</taxon>
        <taxon>Neoteleostei</taxon>
        <taxon>Acanthomorphata</taxon>
        <taxon>Ovalentaria</taxon>
        <taxon>Atherinomorphae</taxon>
        <taxon>Cyprinodontiformes</taxon>
        <taxon>Poeciliidae</taxon>
        <taxon>Poeciliinae</taxon>
        <taxon>Gambusia</taxon>
    </lineage>
</organism>
<dbReference type="InterPro" id="IPR007914">
    <property type="entry name" value="UPF0193"/>
</dbReference>
<gene>
    <name evidence="2" type="ORF">CCH79_00012776</name>
</gene>
<reference evidence="2 3" key="1">
    <citation type="journal article" date="2018" name="G3 (Bethesda)">
        <title>A High-Quality Reference Genome for the Invasive Mosquitofish Gambusia affinis Using a Chicago Library.</title>
        <authorList>
            <person name="Hoffberg S.L."/>
            <person name="Troendle N.J."/>
            <person name="Glenn T.C."/>
            <person name="Mahmud O."/>
            <person name="Louha S."/>
            <person name="Chalopin D."/>
            <person name="Bennetzen J.L."/>
            <person name="Mauricio R."/>
        </authorList>
    </citation>
    <scope>NUCLEOTIDE SEQUENCE [LARGE SCALE GENOMIC DNA]</scope>
    <source>
        <strain evidence="2">NE01/NJP1002.9</strain>
        <tissue evidence="2">Muscle</tissue>
    </source>
</reference>
<keyword evidence="3" id="KW-1185">Reference proteome</keyword>
<proteinExistence type="predicted"/>
<evidence type="ECO:0000256" key="1">
    <source>
        <dbReference type="SAM" id="MobiDB-lite"/>
    </source>
</evidence>
<feature type="compositionally biased region" description="Low complexity" evidence="1">
    <location>
        <begin position="32"/>
        <end position="44"/>
    </location>
</feature>